<keyword evidence="2" id="KW-0515">Mutator protein</keyword>
<dbReference type="CDD" id="cd01700">
    <property type="entry name" value="PolY_Pol_V_umuC"/>
    <property type="match status" value="1"/>
</dbReference>
<keyword evidence="5" id="KW-0808">Transferase</keyword>
<evidence type="ECO:0000313" key="7">
    <source>
        <dbReference type="EMBL" id="SFH65418.1"/>
    </source>
</evidence>
<evidence type="ECO:0000256" key="5">
    <source>
        <dbReference type="ARBA" id="ARBA00022932"/>
    </source>
</evidence>
<dbReference type="EMBL" id="FOQE01000009">
    <property type="protein sequence ID" value="SFH65418.1"/>
    <property type="molecule type" value="Genomic_DNA"/>
</dbReference>
<dbReference type="GO" id="GO:0003684">
    <property type="term" value="F:damaged DNA binding"/>
    <property type="evidence" value="ECO:0007669"/>
    <property type="project" value="InterPro"/>
</dbReference>
<organism evidence="7 8">
    <name type="scientific">Pisciglobus halotolerans</name>
    <dbReference type="NCBI Taxonomy" id="745365"/>
    <lineage>
        <taxon>Bacteria</taxon>
        <taxon>Bacillati</taxon>
        <taxon>Bacillota</taxon>
        <taxon>Bacilli</taxon>
        <taxon>Lactobacillales</taxon>
        <taxon>Carnobacteriaceae</taxon>
    </lineage>
</organism>
<dbReference type="RefSeq" id="WP_177186177.1">
    <property type="nucleotide sequence ID" value="NZ_FOQE01000009.1"/>
</dbReference>
<dbReference type="Gene3D" id="1.10.150.20">
    <property type="entry name" value="5' to 3' exonuclease, C-terminal subdomain"/>
    <property type="match status" value="1"/>
</dbReference>
<dbReference type="GO" id="GO:0009432">
    <property type="term" value="P:SOS response"/>
    <property type="evidence" value="ECO:0007669"/>
    <property type="project" value="TreeGrafter"/>
</dbReference>
<dbReference type="InterPro" id="IPR036775">
    <property type="entry name" value="DNA_pol_Y-fam_lit_finger_sf"/>
</dbReference>
<keyword evidence="8" id="KW-1185">Reference proteome</keyword>
<evidence type="ECO:0000256" key="3">
    <source>
        <dbReference type="ARBA" id="ARBA00022695"/>
    </source>
</evidence>
<accession>A0A1I3BSV9</accession>
<dbReference type="InterPro" id="IPR043502">
    <property type="entry name" value="DNA/RNA_pol_sf"/>
</dbReference>
<dbReference type="InterPro" id="IPR017961">
    <property type="entry name" value="DNA_pol_Y-fam_little_finger"/>
</dbReference>
<keyword evidence="4" id="KW-0235">DNA replication</keyword>
<keyword evidence="3" id="KW-0548">Nucleotidyltransferase</keyword>
<dbReference type="GO" id="GO:0006260">
    <property type="term" value="P:DNA replication"/>
    <property type="evidence" value="ECO:0007669"/>
    <property type="project" value="UniProtKB-KW"/>
</dbReference>
<feature type="domain" description="UmuC" evidence="6">
    <location>
        <begin position="14"/>
        <end position="213"/>
    </location>
</feature>
<gene>
    <name evidence="7" type="ORF">SAMN04489868_10937</name>
</gene>
<dbReference type="GO" id="GO:0042276">
    <property type="term" value="P:error-prone translesion synthesis"/>
    <property type="evidence" value="ECO:0007669"/>
    <property type="project" value="TreeGrafter"/>
</dbReference>
<dbReference type="Pfam" id="PF11799">
    <property type="entry name" value="IMS_C"/>
    <property type="match status" value="1"/>
</dbReference>
<dbReference type="SUPFAM" id="SSF100879">
    <property type="entry name" value="Lesion bypass DNA polymerase (Y-family), little finger domain"/>
    <property type="match status" value="1"/>
</dbReference>
<proteinExistence type="inferred from homology"/>
<dbReference type="Gene3D" id="3.30.1490.100">
    <property type="entry name" value="DNA polymerase, Y-family, little finger domain"/>
    <property type="match status" value="1"/>
</dbReference>
<dbReference type="GO" id="GO:0003887">
    <property type="term" value="F:DNA-directed DNA polymerase activity"/>
    <property type="evidence" value="ECO:0007669"/>
    <property type="project" value="UniProtKB-KW"/>
</dbReference>
<name>A0A1I3BSV9_9LACT</name>
<evidence type="ECO:0000256" key="4">
    <source>
        <dbReference type="ARBA" id="ARBA00022705"/>
    </source>
</evidence>
<dbReference type="Proteomes" id="UP000198668">
    <property type="component" value="Unassembled WGS sequence"/>
</dbReference>
<protein>
    <submittedName>
        <fullName evidence="7">DNA polymerase V</fullName>
    </submittedName>
</protein>
<evidence type="ECO:0000313" key="8">
    <source>
        <dbReference type="Proteomes" id="UP000198668"/>
    </source>
</evidence>
<dbReference type="SUPFAM" id="SSF56672">
    <property type="entry name" value="DNA/RNA polymerases"/>
    <property type="match status" value="1"/>
</dbReference>
<evidence type="ECO:0000256" key="2">
    <source>
        <dbReference type="ARBA" id="ARBA00022457"/>
    </source>
</evidence>
<dbReference type="InterPro" id="IPR043128">
    <property type="entry name" value="Rev_trsase/Diguanyl_cyclase"/>
</dbReference>
<keyword evidence="5" id="KW-0239">DNA-directed DNA polymerase</keyword>
<dbReference type="Gene3D" id="3.40.1170.60">
    <property type="match status" value="1"/>
</dbReference>
<comment type="similarity">
    <text evidence="1">Belongs to the DNA polymerase type-Y family.</text>
</comment>
<dbReference type="GO" id="GO:0006281">
    <property type="term" value="P:DNA repair"/>
    <property type="evidence" value="ECO:0007669"/>
    <property type="project" value="InterPro"/>
</dbReference>
<dbReference type="PROSITE" id="PS50173">
    <property type="entry name" value="UMUC"/>
    <property type="match status" value="1"/>
</dbReference>
<dbReference type="GO" id="GO:0005829">
    <property type="term" value="C:cytosol"/>
    <property type="evidence" value="ECO:0007669"/>
    <property type="project" value="TreeGrafter"/>
</dbReference>
<dbReference type="Pfam" id="PF00817">
    <property type="entry name" value="IMS"/>
    <property type="match status" value="1"/>
</dbReference>
<sequence>MSNFDYTKEPLRDILLIDAKSFYASCECVARGLHPLKTMLVVLSNADNTGSGLVLAASPLAKKVLGISNVTRANQVPNDPHLLKVPPRMNYYIDMNLKINQIFRQYVADEDLLIYSIDESILDVTKTLNLFFPNANMSRQEKRWRFARMIQLHVKKETGIYLTVGIGDNPLLAKLALDIESKHSPTFIAEWRYKDVEEKVWQIEPMTAFWGIGSRMEKQFQRLGLFTIKDVANANPARLKQAFGILGLQHYHHANGIDRTILSEPAPAIREKSYGNSQVLPRDYQKPEEIETVIKEMAEQVAARIRKQGCKTSCVHLYIGFSYHEEAAGFSHQIKIPATDSTKKLVEYLLYIFRKYYEGEAVRHIGVTYSKLSYTTHTQLNLFESPDQIIREQNLDKVIDSIRDKYGFTAIVHANSLSQGARSIARSGLVGGHDGGQKENKR</sequence>
<dbReference type="Gene3D" id="3.30.70.270">
    <property type="match status" value="1"/>
</dbReference>
<evidence type="ECO:0000259" key="6">
    <source>
        <dbReference type="PROSITE" id="PS50173"/>
    </source>
</evidence>
<dbReference type="PANTHER" id="PTHR11076">
    <property type="entry name" value="DNA REPAIR POLYMERASE UMUC / TRANSFERASE FAMILY MEMBER"/>
    <property type="match status" value="1"/>
</dbReference>
<dbReference type="InterPro" id="IPR050116">
    <property type="entry name" value="DNA_polymerase-Y"/>
</dbReference>
<dbReference type="InterPro" id="IPR001126">
    <property type="entry name" value="UmuC"/>
</dbReference>
<dbReference type="PANTHER" id="PTHR11076:SF35">
    <property type="entry name" value="DNA REPAIR PROTEIN HOMOLOG YOBH"/>
    <property type="match status" value="1"/>
</dbReference>
<evidence type="ECO:0000256" key="1">
    <source>
        <dbReference type="ARBA" id="ARBA00010945"/>
    </source>
</evidence>
<dbReference type="AlphaFoldDB" id="A0A1I3BSV9"/>
<reference evidence="7 8" key="1">
    <citation type="submission" date="2016-10" db="EMBL/GenBank/DDBJ databases">
        <authorList>
            <person name="de Groot N.N."/>
        </authorList>
    </citation>
    <scope>NUCLEOTIDE SEQUENCE [LARGE SCALE GENOMIC DNA]</scope>
    <source>
        <strain evidence="7 8">DSM 27630</strain>
    </source>
</reference>